<dbReference type="Pfam" id="PF03478">
    <property type="entry name" value="Beta-prop_KIB1-4"/>
    <property type="match status" value="1"/>
</dbReference>
<dbReference type="AlphaFoldDB" id="A0AAN9HUT6"/>
<organism evidence="3 4">
    <name type="scientific">Crotalaria pallida</name>
    <name type="common">Smooth rattlebox</name>
    <name type="synonym">Crotalaria striata</name>
    <dbReference type="NCBI Taxonomy" id="3830"/>
    <lineage>
        <taxon>Eukaryota</taxon>
        <taxon>Viridiplantae</taxon>
        <taxon>Streptophyta</taxon>
        <taxon>Embryophyta</taxon>
        <taxon>Tracheophyta</taxon>
        <taxon>Spermatophyta</taxon>
        <taxon>Magnoliopsida</taxon>
        <taxon>eudicotyledons</taxon>
        <taxon>Gunneridae</taxon>
        <taxon>Pentapetalae</taxon>
        <taxon>rosids</taxon>
        <taxon>fabids</taxon>
        <taxon>Fabales</taxon>
        <taxon>Fabaceae</taxon>
        <taxon>Papilionoideae</taxon>
        <taxon>50 kb inversion clade</taxon>
        <taxon>genistoids sensu lato</taxon>
        <taxon>core genistoids</taxon>
        <taxon>Crotalarieae</taxon>
        <taxon>Crotalaria</taxon>
    </lineage>
</organism>
<dbReference type="Proteomes" id="UP001372338">
    <property type="component" value="Unassembled WGS sequence"/>
</dbReference>
<dbReference type="PANTHER" id="PTHR44259">
    <property type="entry name" value="OS07G0183000 PROTEIN-RELATED"/>
    <property type="match status" value="1"/>
</dbReference>
<accession>A0AAN9HUT6</accession>
<comment type="caution">
    <text evidence="3">The sequence shown here is derived from an EMBL/GenBank/DDBJ whole genome shotgun (WGS) entry which is preliminary data.</text>
</comment>
<dbReference type="InterPro" id="IPR050942">
    <property type="entry name" value="F-box_BR-signaling"/>
</dbReference>
<feature type="domain" description="KIB1-4 beta-propeller" evidence="2">
    <location>
        <begin position="81"/>
        <end position="372"/>
    </location>
</feature>
<evidence type="ECO:0000259" key="2">
    <source>
        <dbReference type="Pfam" id="PF03478"/>
    </source>
</evidence>
<name>A0AAN9HUT6_CROPI</name>
<gene>
    <name evidence="3" type="ORF">RIF29_30694</name>
</gene>
<dbReference type="InterPro" id="IPR001810">
    <property type="entry name" value="F-box_dom"/>
</dbReference>
<protein>
    <recommendedName>
        <fullName evidence="5">DUF295 domain-containing protein</fullName>
    </recommendedName>
</protein>
<evidence type="ECO:0000313" key="3">
    <source>
        <dbReference type="EMBL" id="KAK7257018.1"/>
    </source>
</evidence>
<reference evidence="3 4" key="1">
    <citation type="submission" date="2024-01" db="EMBL/GenBank/DDBJ databases">
        <title>The genomes of 5 underutilized Papilionoideae crops provide insights into root nodulation and disease resistanc.</title>
        <authorList>
            <person name="Yuan L."/>
        </authorList>
    </citation>
    <scope>NUCLEOTIDE SEQUENCE [LARGE SCALE GENOMIC DNA]</scope>
    <source>
        <strain evidence="3">ZHUSHIDOU_FW_LH</strain>
        <tissue evidence="3">Leaf</tissue>
    </source>
</reference>
<evidence type="ECO:0008006" key="5">
    <source>
        <dbReference type="Google" id="ProtNLM"/>
    </source>
</evidence>
<feature type="domain" description="F-box" evidence="1">
    <location>
        <begin position="2"/>
        <end position="29"/>
    </location>
</feature>
<dbReference type="EMBL" id="JAYWIO010000006">
    <property type="protein sequence ID" value="KAK7257018.1"/>
    <property type="molecule type" value="Genomic_DNA"/>
</dbReference>
<keyword evidence="4" id="KW-1185">Reference proteome</keyword>
<dbReference type="Pfam" id="PF00646">
    <property type="entry name" value="F-box"/>
    <property type="match status" value="1"/>
</dbReference>
<proteinExistence type="predicted"/>
<dbReference type="InterPro" id="IPR005174">
    <property type="entry name" value="KIB1-4_b-propeller"/>
</dbReference>
<dbReference type="PANTHER" id="PTHR44259:SF114">
    <property type="entry name" value="OS06G0707300 PROTEIN"/>
    <property type="match status" value="1"/>
</dbReference>
<evidence type="ECO:0000259" key="1">
    <source>
        <dbReference type="Pfam" id="PF00646"/>
    </source>
</evidence>
<sequence length="403" mass="46747">MELILQKLTLMNYFKCRKVCQSWRTKVNDALSTEGRCPPKPHFPFLLCHPYAPDLPLSLLSLTENRLYSWPTQLDEEHLQSTQEINEYHYAYQVSSVDGWLFIQDFYIELTIGLSYGLICFYNPVSNAILKLPKLSFFSGHDQYQTYCSSKLVVSSEKDRTDSITVILVLIKGEGGQLTQHLSFCKVTNNSWTRIEIGELVISDIVIHGCKLYAITKDELFEFVMVFDLSNHNVVTSERLVCLDSKQRFIFHYFELYDGLEFYMNEEEPFLVRDSTCGELLLVLCKIKCDSYVTWPKGFRIFKLDMSGPRWLKVEHMNDRIMLLDETGIQVISATNLDGPLKSIRDNCVYFSLANKHYYKYSFPKHNIGVFSLINNSVTDTHDHSDLSFQASYKSLWFSPSLL</sequence>
<evidence type="ECO:0000313" key="4">
    <source>
        <dbReference type="Proteomes" id="UP001372338"/>
    </source>
</evidence>